<dbReference type="EC" id="2.7.13.3" evidence="2"/>
<feature type="domain" description="Histidine kinase" evidence="8">
    <location>
        <begin position="229"/>
        <end position="450"/>
    </location>
</feature>
<keyword evidence="6" id="KW-0175">Coiled coil</keyword>
<dbReference type="Gene3D" id="3.40.50.2300">
    <property type="match status" value="1"/>
</dbReference>
<dbReference type="CDD" id="cd00082">
    <property type="entry name" value="HisKA"/>
    <property type="match status" value="1"/>
</dbReference>
<dbReference type="CDD" id="cd16922">
    <property type="entry name" value="HATPase_EvgS-ArcB-TorS-like"/>
    <property type="match status" value="1"/>
</dbReference>
<keyword evidence="7" id="KW-1133">Transmembrane helix</keyword>
<dbReference type="SMART" id="SM00387">
    <property type="entry name" value="HATPase_c"/>
    <property type="match status" value="1"/>
</dbReference>
<feature type="transmembrane region" description="Helical" evidence="7">
    <location>
        <begin position="98"/>
        <end position="115"/>
    </location>
</feature>
<evidence type="ECO:0000256" key="4">
    <source>
        <dbReference type="ARBA" id="ARBA00023012"/>
    </source>
</evidence>
<dbReference type="Proteomes" id="UP001236657">
    <property type="component" value="Chromosome"/>
</dbReference>
<dbReference type="CDD" id="cd17546">
    <property type="entry name" value="REC_hyHK_CKI1_RcsC-like"/>
    <property type="match status" value="1"/>
</dbReference>
<feature type="transmembrane region" description="Helical" evidence="7">
    <location>
        <begin position="12"/>
        <end position="32"/>
    </location>
</feature>
<dbReference type="PANTHER" id="PTHR45339">
    <property type="entry name" value="HYBRID SIGNAL TRANSDUCTION HISTIDINE KINASE J"/>
    <property type="match status" value="1"/>
</dbReference>
<dbReference type="InterPro" id="IPR004358">
    <property type="entry name" value="Sig_transdc_His_kin-like_C"/>
</dbReference>
<gene>
    <name evidence="10" type="ORF">RCF98_01365</name>
</gene>
<dbReference type="Gene3D" id="1.10.287.130">
    <property type="match status" value="1"/>
</dbReference>
<dbReference type="InterPro" id="IPR011006">
    <property type="entry name" value="CheY-like_superfamily"/>
</dbReference>
<dbReference type="RefSeq" id="WP_308895659.1">
    <property type="nucleotide sequence ID" value="NZ_CP133218.1"/>
</dbReference>
<keyword evidence="10" id="KW-0547">Nucleotide-binding</keyword>
<proteinExistence type="predicted"/>
<dbReference type="PROSITE" id="PS50109">
    <property type="entry name" value="HIS_KIN"/>
    <property type="match status" value="1"/>
</dbReference>
<keyword evidence="3 5" id="KW-0597">Phosphoprotein</keyword>
<evidence type="ECO:0000256" key="3">
    <source>
        <dbReference type="ARBA" id="ARBA00022553"/>
    </source>
</evidence>
<dbReference type="SUPFAM" id="SSF52172">
    <property type="entry name" value="CheY-like"/>
    <property type="match status" value="1"/>
</dbReference>
<feature type="domain" description="Response regulatory" evidence="9">
    <location>
        <begin position="475"/>
        <end position="594"/>
    </location>
</feature>
<keyword evidence="7" id="KW-0472">Membrane</keyword>
<dbReference type="SUPFAM" id="SSF55874">
    <property type="entry name" value="ATPase domain of HSP90 chaperone/DNA topoisomerase II/histidine kinase"/>
    <property type="match status" value="1"/>
</dbReference>
<dbReference type="InterPro" id="IPR003661">
    <property type="entry name" value="HisK_dim/P_dom"/>
</dbReference>
<evidence type="ECO:0000256" key="2">
    <source>
        <dbReference type="ARBA" id="ARBA00012438"/>
    </source>
</evidence>
<feature type="transmembrane region" description="Helical" evidence="7">
    <location>
        <begin position="121"/>
        <end position="143"/>
    </location>
</feature>
<keyword evidence="7" id="KW-0812">Transmembrane</keyword>
<evidence type="ECO:0000256" key="1">
    <source>
        <dbReference type="ARBA" id="ARBA00000085"/>
    </source>
</evidence>
<evidence type="ECO:0000256" key="6">
    <source>
        <dbReference type="SAM" id="Coils"/>
    </source>
</evidence>
<dbReference type="PANTHER" id="PTHR45339:SF1">
    <property type="entry name" value="HYBRID SIGNAL TRANSDUCTION HISTIDINE KINASE J"/>
    <property type="match status" value="1"/>
</dbReference>
<protein>
    <recommendedName>
        <fullName evidence="2">histidine kinase</fullName>
        <ecNumber evidence="2">2.7.13.3</ecNumber>
    </recommendedName>
</protein>
<evidence type="ECO:0000313" key="10">
    <source>
        <dbReference type="EMBL" id="WML91015.1"/>
    </source>
</evidence>
<dbReference type="EMBL" id="CP133218">
    <property type="protein sequence ID" value="WML91015.1"/>
    <property type="molecule type" value="Genomic_DNA"/>
</dbReference>
<comment type="catalytic activity">
    <reaction evidence="1">
        <text>ATP + protein L-histidine = ADP + protein N-phospho-L-histidine.</text>
        <dbReference type="EC" id="2.7.13.3"/>
    </reaction>
</comment>
<organism evidence="10 11">
    <name type="scientific">Thiothrix lacustris</name>
    <dbReference type="NCBI Taxonomy" id="525917"/>
    <lineage>
        <taxon>Bacteria</taxon>
        <taxon>Pseudomonadati</taxon>
        <taxon>Pseudomonadota</taxon>
        <taxon>Gammaproteobacteria</taxon>
        <taxon>Thiotrichales</taxon>
        <taxon>Thiotrichaceae</taxon>
        <taxon>Thiothrix</taxon>
    </lineage>
</organism>
<feature type="transmembrane region" description="Helical" evidence="7">
    <location>
        <begin position="71"/>
        <end position="91"/>
    </location>
</feature>
<keyword evidence="10" id="KW-0067">ATP-binding</keyword>
<dbReference type="SMART" id="SM00448">
    <property type="entry name" value="REC"/>
    <property type="match status" value="1"/>
</dbReference>
<evidence type="ECO:0000256" key="5">
    <source>
        <dbReference type="PROSITE-ProRule" id="PRU00169"/>
    </source>
</evidence>
<dbReference type="InterPro" id="IPR003594">
    <property type="entry name" value="HATPase_dom"/>
</dbReference>
<dbReference type="GO" id="GO:0005524">
    <property type="term" value="F:ATP binding"/>
    <property type="evidence" value="ECO:0007669"/>
    <property type="project" value="UniProtKB-KW"/>
</dbReference>
<dbReference type="SUPFAM" id="SSF47384">
    <property type="entry name" value="Homodimeric domain of signal transducing histidine kinase"/>
    <property type="match status" value="1"/>
</dbReference>
<reference evidence="10 11" key="1">
    <citation type="submission" date="2023-08" db="EMBL/GenBank/DDBJ databases">
        <title>New molecular markers tilS and rpoB for phylogenetic and monitoring studies of the genus Thiothrix biodiversity.</title>
        <authorList>
            <person name="Ravin N.V."/>
            <person name="Smolyakov D."/>
            <person name="Markov N.D."/>
            <person name="Beletsky A.V."/>
            <person name="Mardanov A.V."/>
            <person name="Rudenko T.S."/>
            <person name="Grabovich M.Y."/>
        </authorList>
    </citation>
    <scope>NUCLEOTIDE SEQUENCE [LARGE SCALE GENOMIC DNA]</scope>
    <source>
        <strain evidence="10 11">MK1</strain>
    </source>
</reference>
<evidence type="ECO:0000259" key="9">
    <source>
        <dbReference type="PROSITE" id="PS50110"/>
    </source>
</evidence>
<evidence type="ECO:0000256" key="7">
    <source>
        <dbReference type="SAM" id="Phobius"/>
    </source>
</evidence>
<dbReference type="InterPro" id="IPR036097">
    <property type="entry name" value="HisK_dim/P_sf"/>
</dbReference>
<feature type="coiled-coil region" evidence="6">
    <location>
        <begin position="153"/>
        <end position="215"/>
    </location>
</feature>
<dbReference type="PRINTS" id="PR00344">
    <property type="entry name" value="BCTRLSENSOR"/>
</dbReference>
<dbReference type="Pfam" id="PF02518">
    <property type="entry name" value="HATPase_c"/>
    <property type="match status" value="1"/>
</dbReference>
<evidence type="ECO:0000313" key="11">
    <source>
        <dbReference type="Proteomes" id="UP001236657"/>
    </source>
</evidence>
<dbReference type="Pfam" id="PF00072">
    <property type="entry name" value="Response_reg"/>
    <property type="match status" value="1"/>
</dbReference>
<dbReference type="Gene3D" id="3.30.565.10">
    <property type="entry name" value="Histidine kinase-like ATPase, C-terminal domain"/>
    <property type="match status" value="1"/>
</dbReference>
<accession>A0ABY9MQT1</accession>
<dbReference type="SMART" id="SM00388">
    <property type="entry name" value="HisKA"/>
    <property type="match status" value="1"/>
</dbReference>
<evidence type="ECO:0000259" key="8">
    <source>
        <dbReference type="PROSITE" id="PS50109"/>
    </source>
</evidence>
<keyword evidence="11" id="KW-1185">Reference proteome</keyword>
<dbReference type="InterPro" id="IPR005467">
    <property type="entry name" value="His_kinase_dom"/>
</dbReference>
<dbReference type="Pfam" id="PF00512">
    <property type="entry name" value="HisKA"/>
    <property type="match status" value="1"/>
</dbReference>
<dbReference type="PROSITE" id="PS50110">
    <property type="entry name" value="RESPONSE_REGULATORY"/>
    <property type="match status" value="1"/>
</dbReference>
<name>A0ABY9MQT1_9GAMM</name>
<keyword evidence="4" id="KW-0902">Two-component regulatory system</keyword>
<feature type="transmembrane region" description="Helical" evidence="7">
    <location>
        <begin position="44"/>
        <end position="65"/>
    </location>
</feature>
<dbReference type="InterPro" id="IPR001789">
    <property type="entry name" value="Sig_transdc_resp-reg_receiver"/>
</dbReference>
<sequence>MYGNVSNTANFTWLAGFFLAASIRLGVIIRYLNSPTSATSQIWAKRYMLTTIPVSIGWAWFVLTAFGKDDWLNVIVVLISIGMGSIAVPVLAGFPLILLIYCAPAILLTILLYLMQLSLDYTVLALGTIIYSFLIIRTANNFFETLMTSLHLRFEKEALAADLNQQKENAEQLNKQLKQEVLTRREVQRSLEEYQQNLEKQVEQRTTELQEAKEAAEAGSRAKSEFLANMSHEIRTPLNGVIGATQLLFTAKMEPKQQHYLQIVHESATNLLRLINDLLDFAKIESGQLVLENEDFDLIKLCNNTLHSIEPQLHSKGLTLVFDPSNELPVTLRGDAFRLRQILLNLLGNAIKFTEQGKVELILTARKREDNHYLVGFTVRDSGIGIEANAQESIFSPFTQEDGSITRRFGGSGLGLSITHNLVDVMGGIIRMESTKGVGSTFYVELPFSAIEQQNTTANVQNDALTTLQTRFSGRILLAEDNPINQLIARDNLETLGFEVDSVDDGLQAQIACQQKDYRLILMDCHMPEMDGFDATRAIRQDEQRNGRARIPIIALTADAQQGTRARCEMAGMDDYMTKPFTLDLLTAKIQNALRSNCLANPC</sequence>
<dbReference type="InterPro" id="IPR036890">
    <property type="entry name" value="HATPase_C_sf"/>
</dbReference>
<feature type="modified residue" description="4-aspartylphosphate" evidence="5">
    <location>
        <position position="524"/>
    </location>
</feature>